<comment type="caution">
    <text evidence="12">The sequence shown here is derived from an EMBL/GenBank/DDBJ whole genome shotgun (WGS) entry which is preliminary data.</text>
</comment>
<dbReference type="GO" id="GO:0004764">
    <property type="term" value="F:shikimate 3-dehydrogenase (NADP+) activity"/>
    <property type="evidence" value="ECO:0007669"/>
    <property type="project" value="UniProtKB-UniRule"/>
</dbReference>
<dbReference type="RefSeq" id="WP_036785678.1">
    <property type="nucleotide sequence ID" value="NZ_AVBG01000012.1"/>
</dbReference>
<dbReference type="SUPFAM" id="SSF51735">
    <property type="entry name" value="NAD(P)-binding Rossmann-fold domains"/>
    <property type="match status" value="1"/>
</dbReference>
<reference evidence="12 13" key="1">
    <citation type="submission" date="2013-08" db="EMBL/GenBank/DDBJ databases">
        <title>Genome of Pontibacillus chungwhensis.</title>
        <authorList>
            <person name="Wang Q."/>
            <person name="Wang G."/>
        </authorList>
    </citation>
    <scope>NUCLEOTIDE SEQUENCE [LARGE SCALE GENOMIC DNA]</scope>
    <source>
        <strain evidence="12 13">BH030062</strain>
    </source>
</reference>
<keyword evidence="5 8" id="KW-0560">Oxidoreductase</keyword>
<dbReference type="Pfam" id="PF01488">
    <property type="entry name" value="Shikimate_DH"/>
    <property type="match status" value="1"/>
</dbReference>
<dbReference type="InterPro" id="IPR011342">
    <property type="entry name" value="Shikimate_DH"/>
</dbReference>
<comment type="pathway">
    <text evidence="1 8">Metabolic intermediate biosynthesis; chorismate biosynthesis; chorismate from D-erythrose 4-phosphate and phosphoenolpyruvate: step 4/7.</text>
</comment>
<feature type="active site" description="Proton acceptor" evidence="8">
    <location>
        <position position="66"/>
    </location>
</feature>
<dbReference type="GO" id="GO:0019632">
    <property type="term" value="P:shikimate metabolic process"/>
    <property type="evidence" value="ECO:0007669"/>
    <property type="project" value="InterPro"/>
</dbReference>
<dbReference type="InterPro" id="IPR022893">
    <property type="entry name" value="Shikimate_DH_fam"/>
</dbReference>
<comment type="catalytic activity">
    <reaction evidence="7 8">
        <text>shikimate + NADP(+) = 3-dehydroshikimate + NADPH + H(+)</text>
        <dbReference type="Rhea" id="RHEA:17737"/>
        <dbReference type="ChEBI" id="CHEBI:15378"/>
        <dbReference type="ChEBI" id="CHEBI:16630"/>
        <dbReference type="ChEBI" id="CHEBI:36208"/>
        <dbReference type="ChEBI" id="CHEBI:57783"/>
        <dbReference type="ChEBI" id="CHEBI:58349"/>
        <dbReference type="EC" id="1.1.1.25"/>
    </reaction>
</comment>
<dbReference type="AlphaFoldDB" id="A0A0A2UVE3"/>
<evidence type="ECO:0000259" key="11">
    <source>
        <dbReference type="Pfam" id="PF18317"/>
    </source>
</evidence>
<comment type="similarity">
    <text evidence="8">Belongs to the shikimate dehydrogenase family.</text>
</comment>
<dbReference type="NCBIfam" id="TIGR00507">
    <property type="entry name" value="aroE"/>
    <property type="match status" value="1"/>
</dbReference>
<feature type="domain" description="SDH C-terminal" evidence="11">
    <location>
        <begin position="243"/>
        <end position="259"/>
    </location>
</feature>
<keyword evidence="3 8" id="KW-0028">Amino-acid biosynthesis</keyword>
<evidence type="ECO:0000259" key="10">
    <source>
        <dbReference type="Pfam" id="PF08501"/>
    </source>
</evidence>
<sequence>MSYLFGLIGYPAKHSKSPWIHEQFLKKQGEQGAYRIFETSPDLLKDKLQALKMIEIDGFNVTVPYKEEIIPYLDEVDSYASSVGAVNTVHVQDGKWIGYNTDGKGYVRSLLEEYPDTNLNKTRVLLLGAGGAARGIYRALAEAGAPVIDIANRTASRGEALRKLRCESTESAVLSLEKAEEGLSHYDLVVQTTSVGMTPNESDQIISLRNVSHNAIVSDIVYKPFETSILKEAKNRGARVLNGHGMLIYQAALAFEQWTETFVEANDIVTKFEQQLKGDTTC</sequence>
<dbReference type="InterPro" id="IPR013708">
    <property type="entry name" value="Shikimate_DH-bd_N"/>
</dbReference>
<name>A0A0A2UVE3_9BACI</name>
<dbReference type="InterPro" id="IPR006151">
    <property type="entry name" value="Shikm_DH/Glu-tRNA_Rdtase"/>
</dbReference>
<feature type="binding site" evidence="8">
    <location>
        <begin position="128"/>
        <end position="132"/>
    </location>
    <ligand>
        <name>NADP(+)</name>
        <dbReference type="ChEBI" id="CHEBI:58349"/>
    </ligand>
</feature>
<evidence type="ECO:0000259" key="9">
    <source>
        <dbReference type="Pfam" id="PF01488"/>
    </source>
</evidence>
<comment type="caution">
    <text evidence="8">Lacks conserved residue(s) required for the propagation of feature annotation.</text>
</comment>
<feature type="binding site" evidence="8">
    <location>
        <position position="250"/>
    </location>
    <ligand>
        <name>shikimate</name>
        <dbReference type="ChEBI" id="CHEBI:36208"/>
    </ligand>
</feature>
<feature type="binding site" evidence="8">
    <location>
        <position position="62"/>
    </location>
    <ligand>
        <name>shikimate</name>
        <dbReference type="ChEBI" id="CHEBI:36208"/>
    </ligand>
</feature>
<feature type="binding site" evidence="8">
    <location>
        <position position="243"/>
    </location>
    <ligand>
        <name>NADP(+)</name>
        <dbReference type="ChEBI" id="CHEBI:58349"/>
    </ligand>
</feature>
<dbReference type="GO" id="GO:0008652">
    <property type="term" value="P:amino acid biosynthetic process"/>
    <property type="evidence" value="ECO:0007669"/>
    <property type="project" value="UniProtKB-KW"/>
</dbReference>
<dbReference type="CDD" id="cd01065">
    <property type="entry name" value="NAD_bind_Shikimate_DH"/>
    <property type="match status" value="1"/>
</dbReference>
<keyword evidence="6 8" id="KW-0057">Aromatic amino acid biosynthesis</keyword>
<feature type="binding site" evidence="8">
    <location>
        <begin position="15"/>
        <end position="17"/>
    </location>
    <ligand>
        <name>shikimate</name>
        <dbReference type="ChEBI" id="CHEBI:36208"/>
    </ligand>
</feature>
<dbReference type="GO" id="GO:0050661">
    <property type="term" value="F:NADP binding"/>
    <property type="evidence" value="ECO:0007669"/>
    <property type="project" value="InterPro"/>
</dbReference>
<comment type="function">
    <text evidence="8">Involved in the biosynthesis of the chorismate, which leads to the biosynthesis of aromatic amino acids. Catalyzes the reversible NADPH linked reduction of 3-dehydroshikimate (DHSA) to yield shikimate (SA).</text>
</comment>
<dbReference type="Pfam" id="PF08501">
    <property type="entry name" value="Shikimate_dh_N"/>
    <property type="match status" value="1"/>
</dbReference>
<evidence type="ECO:0000256" key="1">
    <source>
        <dbReference type="ARBA" id="ARBA00004871"/>
    </source>
</evidence>
<dbReference type="HAMAP" id="MF_00222">
    <property type="entry name" value="Shikimate_DH_AroE"/>
    <property type="match status" value="1"/>
</dbReference>
<protein>
    <recommendedName>
        <fullName evidence="2 8">Shikimate dehydrogenase (NADP(+))</fullName>
        <shortName evidence="8">SDH</shortName>
        <ecNumber evidence="2 8">1.1.1.25</ecNumber>
    </recommendedName>
</protein>
<dbReference type="UniPathway" id="UPA00053">
    <property type="reaction ID" value="UER00087"/>
</dbReference>
<evidence type="ECO:0000256" key="4">
    <source>
        <dbReference type="ARBA" id="ARBA00022857"/>
    </source>
</evidence>
<dbReference type="Gene3D" id="3.40.50.10860">
    <property type="entry name" value="Leucine Dehydrogenase, chain A, domain 1"/>
    <property type="match status" value="1"/>
</dbReference>
<feature type="binding site" evidence="8">
    <location>
        <position position="222"/>
    </location>
    <ligand>
        <name>shikimate</name>
        <dbReference type="ChEBI" id="CHEBI:36208"/>
    </ligand>
</feature>
<gene>
    <name evidence="8" type="primary">aroE</name>
    <name evidence="12" type="ORF">N780_04810</name>
</gene>
<accession>A0A0A2UVE3</accession>
<dbReference type="InterPro" id="IPR046346">
    <property type="entry name" value="Aminoacid_DH-like_N_sf"/>
</dbReference>
<evidence type="ECO:0000256" key="6">
    <source>
        <dbReference type="ARBA" id="ARBA00023141"/>
    </source>
</evidence>
<comment type="subunit">
    <text evidence="8">Homodimer.</text>
</comment>
<organism evidence="12 13">
    <name type="scientific">Pontibacillus chungwhensis BH030062</name>
    <dbReference type="NCBI Taxonomy" id="1385513"/>
    <lineage>
        <taxon>Bacteria</taxon>
        <taxon>Bacillati</taxon>
        <taxon>Bacillota</taxon>
        <taxon>Bacilli</taxon>
        <taxon>Bacillales</taxon>
        <taxon>Bacillaceae</taxon>
        <taxon>Pontibacillus</taxon>
    </lineage>
</organism>
<dbReference type="eggNOG" id="COG0169">
    <property type="taxonomic scope" value="Bacteria"/>
</dbReference>
<evidence type="ECO:0000256" key="2">
    <source>
        <dbReference type="ARBA" id="ARBA00012962"/>
    </source>
</evidence>
<dbReference type="Gene3D" id="3.40.50.720">
    <property type="entry name" value="NAD(P)-binding Rossmann-like Domain"/>
    <property type="match status" value="1"/>
</dbReference>
<feature type="domain" description="Quinate/shikimate 5-dehydrogenase/glutamyl-tRNA reductase" evidence="9">
    <location>
        <begin position="118"/>
        <end position="195"/>
    </location>
</feature>
<keyword evidence="13" id="KW-1185">Reference proteome</keyword>
<evidence type="ECO:0000256" key="8">
    <source>
        <dbReference type="HAMAP-Rule" id="MF_00222"/>
    </source>
</evidence>
<evidence type="ECO:0000256" key="3">
    <source>
        <dbReference type="ARBA" id="ARBA00022605"/>
    </source>
</evidence>
<dbReference type="PANTHER" id="PTHR21089:SF1">
    <property type="entry name" value="BIFUNCTIONAL 3-DEHYDROQUINATE DEHYDRATASE_SHIKIMATE DEHYDROGENASE, CHLOROPLASTIC"/>
    <property type="match status" value="1"/>
</dbReference>
<feature type="domain" description="Shikimate dehydrogenase substrate binding N-terminal" evidence="10">
    <location>
        <begin position="7"/>
        <end position="89"/>
    </location>
</feature>
<dbReference type="PANTHER" id="PTHR21089">
    <property type="entry name" value="SHIKIMATE DEHYDROGENASE"/>
    <property type="match status" value="1"/>
</dbReference>
<feature type="binding site" evidence="8">
    <location>
        <begin position="152"/>
        <end position="157"/>
    </location>
    <ligand>
        <name>NADP(+)</name>
        <dbReference type="ChEBI" id="CHEBI:58349"/>
    </ligand>
</feature>
<evidence type="ECO:0000256" key="7">
    <source>
        <dbReference type="ARBA" id="ARBA00049442"/>
    </source>
</evidence>
<evidence type="ECO:0000256" key="5">
    <source>
        <dbReference type="ARBA" id="ARBA00023002"/>
    </source>
</evidence>
<feature type="binding site" evidence="8">
    <location>
        <position position="102"/>
    </location>
    <ligand>
        <name>shikimate</name>
        <dbReference type="ChEBI" id="CHEBI:36208"/>
    </ligand>
</feature>
<dbReference type="InterPro" id="IPR041121">
    <property type="entry name" value="SDH_C"/>
</dbReference>
<dbReference type="InterPro" id="IPR036291">
    <property type="entry name" value="NAD(P)-bd_dom_sf"/>
</dbReference>
<dbReference type="GO" id="GO:0009073">
    <property type="term" value="P:aromatic amino acid family biosynthetic process"/>
    <property type="evidence" value="ECO:0007669"/>
    <property type="project" value="UniProtKB-KW"/>
</dbReference>
<feature type="binding site" evidence="8">
    <location>
        <position position="220"/>
    </location>
    <ligand>
        <name>NADP(+)</name>
        <dbReference type="ChEBI" id="CHEBI:58349"/>
    </ligand>
</feature>
<dbReference type="GO" id="GO:0005829">
    <property type="term" value="C:cytosol"/>
    <property type="evidence" value="ECO:0007669"/>
    <property type="project" value="TreeGrafter"/>
</dbReference>
<dbReference type="STRING" id="1385513.N780_04810"/>
<proteinExistence type="inferred from homology"/>
<feature type="binding site" evidence="8">
    <location>
        <position position="87"/>
    </location>
    <ligand>
        <name>shikimate</name>
        <dbReference type="ChEBI" id="CHEBI:36208"/>
    </ligand>
</feature>
<evidence type="ECO:0000313" key="12">
    <source>
        <dbReference type="EMBL" id="KGP90466.1"/>
    </source>
</evidence>
<dbReference type="Pfam" id="PF18317">
    <property type="entry name" value="SDH_C"/>
    <property type="match status" value="1"/>
</dbReference>
<dbReference type="SUPFAM" id="SSF53223">
    <property type="entry name" value="Aminoacid dehydrogenase-like, N-terminal domain"/>
    <property type="match status" value="1"/>
</dbReference>
<dbReference type="EMBL" id="AVBG01000012">
    <property type="protein sequence ID" value="KGP90466.1"/>
    <property type="molecule type" value="Genomic_DNA"/>
</dbReference>
<dbReference type="EC" id="1.1.1.25" evidence="2 8"/>
<dbReference type="GO" id="GO:0009423">
    <property type="term" value="P:chorismate biosynthetic process"/>
    <property type="evidence" value="ECO:0007669"/>
    <property type="project" value="UniProtKB-UniRule"/>
</dbReference>
<keyword evidence="4 8" id="KW-0521">NADP</keyword>
<dbReference type="Proteomes" id="UP000030153">
    <property type="component" value="Unassembled WGS sequence"/>
</dbReference>
<dbReference type="OrthoDB" id="9792692at2"/>
<evidence type="ECO:0000313" key="13">
    <source>
        <dbReference type="Proteomes" id="UP000030153"/>
    </source>
</evidence>